<dbReference type="AlphaFoldDB" id="A0A811ZYQ7"/>
<organism evidence="5 6">
    <name type="scientific">Nyctereutes procyonoides</name>
    <name type="common">Raccoon dog</name>
    <name type="synonym">Canis procyonoides</name>
    <dbReference type="NCBI Taxonomy" id="34880"/>
    <lineage>
        <taxon>Eukaryota</taxon>
        <taxon>Metazoa</taxon>
        <taxon>Chordata</taxon>
        <taxon>Craniata</taxon>
        <taxon>Vertebrata</taxon>
        <taxon>Euteleostomi</taxon>
        <taxon>Mammalia</taxon>
        <taxon>Eutheria</taxon>
        <taxon>Laurasiatheria</taxon>
        <taxon>Carnivora</taxon>
        <taxon>Caniformia</taxon>
        <taxon>Canidae</taxon>
        <taxon>Nyctereutes</taxon>
    </lineage>
</organism>
<evidence type="ECO:0000256" key="1">
    <source>
        <dbReference type="ARBA" id="ARBA00004496"/>
    </source>
</evidence>
<evidence type="ECO:0000313" key="5">
    <source>
        <dbReference type="EMBL" id="CAD7694319.1"/>
    </source>
</evidence>
<dbReference type="PANTHER" id="PTHR11852:SF2">
    <property type="entry name" value="PLATELET-ACTIVATING FACTOR ACETYLHYDROLASE IB SUBUNIT ALPHA1"/>
    <property type="match status" value="1"/>
</dbReference>
<comment type="subcellular location">
    <subcellularLocation>
        <location evidence="1">Cytoplasm</location>
    </subcellularLocation>
</comment>
<reference evidence="5" key="1">
    <citation type="submission" date="2020-12" db="EMBL/GenBank/DDBJ databases">
        <authorList>
            <consortium name="Molecular Ecology Group"/>
        </authorList>
    </citation>
    <scope>NUCLEOTIDE SEQUENCE</scope>
    <source>
        <strain evidence="5">TBG_1078</strain>
    </source>
</reference>
<accession>A0A811ZYQ7</accession>
<comment type="caution">
    <text evidence="5">The sequence shown here is derived from an EMBL/GenBank/DDBJ whole genome shotgun (WGS) entry which is preliminary data.</text>
</comment>
<gene>
    <name evidence="5" type="ORF">NYPRO_LOCUS27111</name>
</gene>
<evidence type="ECO:0000313" key="6">
    <source>
        <dbReference type="Proteomes" id="UP000645828"/>
    </source>
</evidence>
<dbReference type="GO" id="GO:0016787">
    <property type="term" value="F:hydrolase activity"/>
    <property type="evidence" value="ECO:0007669"/>
    <property type="project" value="UniProtKB-KW"/>
</dbReference>
<evidence type="ECO:0000256" key="4">
    <source>
        <dbReference type="ARBA" id="ARBA00023098"/>
    </source>
</evidence>
<proteinExistence type="predicted"/>
<dbReference type="Proteomes" id="UP000645828">
    <property type="component" value="Unassembled WGS sequence"/>
</dbReference>
<evidence type="ECO:0000256" key="2">
    <source>
        <dbReference type="ARBA" id="ARBA00022490"/>
    </source>
</evidence>
<keyword evidence="2" id="KW-0963">Cytoplasm</keyword>
<dbReference type="GO" id="GO:0047179">
    <property type="term" value="F:platelet-activating factor acetyltransferase activity"/>
    <property type="evidence" value="ECO:0007669"/>
    <property type="project" value="TreeGrafter"/>
</dbReference>
<dbReference type="GO" id="GO:0005737">
    <property type="term" value="C:cytoplasm"/>
    <property type="evidence" value="ECO:0007669"/>
    <property type="project" value="UniProtKB-SubCell"/>
</dbReference>
<keyword evidence="6" id="KW-1185">Reference proteome</keyword>
<keyword evidence="3" id="KW-0378">Hydrolase</keyword>
<protein>
    <submittedName>
        <fullName evidence="5">(raccoon dog) hypothetical protein</fullName>
    </submittedName>
</protein>
<dbReference type="GO" id="GO:0006629">
    <property type="term" value="P:lipid metabolic process"/>
    <property type="evidence" value="ECO:0007669"/>
    <property type="project" value="UniProtKB-KW"/>
</dbReference>
<keyword evidence="4" id="KW-0443">Lipid metabolism</keyword>
<dbReference type="EMBL" id="CAJHUB010000789">
    <property type="protein sequence ID" value="CAD7694319.1"/>
    <property type="molecule type" value="Genomic_DNA"/>
</dbReference>
<name>A0A811ZYQ7_NYCPR</name>
<dbReference type="SUPFAM" id="SSF52266">
    <property type="entry name" value="SGNH hydrolase"/>
    <property type="match status" value="1"/>
</dbReference>
<dbReference type="PANTHER" id="PTHR11852">
    <property type="entry name" value="PLATELET-ACTIVATING FACTOR ACETYLHYDROLASE"/>
    <property type="match status" value="1"/>
</dbReference>
<sequence>MVEMIKWREEITLAIWQELFSPLHALNFGIGRVWVGTNHHRHTVEQVTGGIKTIVQLVNQQLPQARGFAGPGSTGWPPPQAHFLDANSGFVHLDGTISHHGMYEYLHLNHLGYTAVHWDWHSLLLHMLVQD</sequence>
<evidence type="ECO:0000256" key="3">
    <source>
        <dbReference type="ARBA" id="ARBA00022801"/>
    </source>
</evidence>